<evidence type="ECO:0000313" key="2">
    <source>
        <dbReference type="EMBL" id="OAX35058.1"/>
    </source>
</evidence>
<keyword evidence="3" id="KW-1185">Reference proteome</keyword>
<dbReference type="Proteomes" id="UP000092154">
    <property type="component" value="Unassembled WGS sequence"/>
</dbReference>
<reference evidence="2 3" key="1">
    <citation type="submission" date="2016-06" db="EMBL/GenBank/DDBJ databases">
        <title>Comparative genomics of the ectomycorrhizal sister species Rhizopogon vinicolor and Rhizopogon vesiculosus (Basidiomycota: Boletales) reveals a divergence of the mating type B locus.</title>
        <authorList>
            <consortium name="DOE Joint Genome Institute"/>
            <person name="Mujic A.B."/>
            <person name="Kuo A."/>
            <person name="Tritt A."/>
            <person name="Lipzen A."/>
            <person name="Chen C."/>
            <person name="Johnson J."/>
            <person name="Sharma A."/>
            <person name="Barry K."/>
            <person name="Grigoriev I.V."/>
            <person name="Spatafora J.W."/>
        </authorList>
    </citation>
    <scope>NUCLEOTIDE SEQUENCE [LARGE SCALE GENOMIC DNA]</scope>
    <source>
        <strain evidence="2 3">AM-OR11-026</strain>
    </source>
</reference>
<organism evidence="2 3">
    <name type="scientific">Rhizopogon vinicolor AM-OR11-026</name>
    <dbReference type="NCBI Taxonomy" id="1314800"/>
    <lineage>
        <taxon>Eukaryota</taxon>
        <taxon>Fungi</taxon>
        <taxon>Dikarya</taxon>
        <taxon>Basidiomycota</taxon>
        <taxon>Agaricomycotina</taxon>
        <taxon>Agaricomycetes</taxon>
        <taxon>Agaricomycetidae</taxon>
        <taxon>Boletales</taxon>
        <taxon>Suillineae</taxon>
        <taxon>Rhizopogonaceae</taxon>
        <taxon>Rhizopogon</taxon>
    </lineage>
</organism>
<dbReference type="OrthoDB" id="2554033at2759"/>
<proteinExistence type="predicted"/>
<evidence type="ECO:0000313" key="3">
    <source>
        <dbReference type="Proteomes" id="UP000092154"/>
    </source>
</evidence>
<dbReference type="AlphaFoldDB" id="A0A1B7MR30"/>
<feature type="region of interest" description="Disordered" evidence="1">
    <location>
        <begin position="1"/>
        <end position="77"/>
    </location>
</feature>
<feature type="compositionally biased region" description="Basic and acidic residues" evidence="1">
    <location>
        <begin position="1"/>
        <end position="12"/>
    </location>
</feature>
<gene>
    <name evidence="2" type="ORF">K503DRAFT_851396</name>
</gene>
<accession>A0A1B7MR30</accession>
<evidence type="ECO:0000256" key="1">
    <source>
        <dbReference type="SAM" id="MobiDB-lite"/>
    </source>
</evidence>
<feature type="compositionally biased region" description="Low complexity" evidence="1">
    <location>
        <begin position="45"/>
        <end position="60"/>
    </location>
</feature>
<sequence>MNADNDKDDSVKHSQPIPITTHHWRRRSMSVSSDPSPPQVQTPLSPNSPRVPVASPSSSPILNFLSQSPTAKSPSSLPYRGFGAPVFEEDSLEEFPATVHARRSGTTGRFVTPSSVAPESQLDRGAGLLRRLSLGSALAKVIRFHHAPPNMDHTRSQSPPRPAAPPNSAITPTTASLPPFTVRRAKRSATVSIDSGRQRRAPSPMGERILKGHFDGFN</sequence>
<protein>
    <submittedName>
        <fullName evidence="2">Uncharacterized protein</fullName>
    </submittedName>
</protein>
<dbReference type="InParanoid" id="A0A1B7MR30"/>
<dbReference type="EMBL" id="KV448537">
    <property type="protein sequence ID" value="OAX35058.1"/>
    <property type="molecule type" value="Genomic_DNA"/>
</dbReference>
<feature type="region of interest" description="Disordered" evidence="1">
    <location>
        <begin position="147"/>
        <end position="218"/>
    </location>
</feature>
<name>A0A1B7MR30_9AGAM</name>
<feature type="compositionally biased region" description="Polar residues" evidence="1">
    <location>
        <begin position="64"/>
        <end position="76"/>
    </location>
</feature>
<feature type="compositionally biased region" description="Basic and acidic residues" evidence="1">
    <location>
        <begin position="208"/>
        <end position="218"/>
    </location>
</feature>